<keyword evidence="2" id="KW-1185">Reference proteome</keyword>
<reference evidence="1 2" key="1">
    <citation type="submission" date="2019-03" db="EMBL/GenBank/DDBJ databases">
        <title>Genome sequence of Thiobacillaceae bacterium LSR1, a sulfur-oxidizing bacterium isolated from freshwater sediment.</title>
        <authorList>
            <person name="Li S."/>
        </authorList>
    </citation>
    <scope>NUCLEOTIDE SEQUENCE [LARGE SCALE GENOMIC DNA]</scope>
    <source>
        <strain evidence="1 2">LSR1</strain>
    </source>
</reference>
<comment type="caution">
    <text evidence="1">The sequence shown here is derived from an EMBL/GenBank/DDBJ whole genome shotgun (WGS) entry which is preliminary data.</text>
</comment>
<dbReference type="AlphaFoldDB" id="A0A4R1BE67"/>
<dbReference type="Proteomes" id="UP000295443">
    <property type="component" value="Unassembled WGS sequence"/>
</dbReference>
<evidence type="ECO:0000313" key="1">
    <source>
        <dbReference type="EMBL" id="TCJ15357.1"/>
    </source>
</evidence>
<accession>A0A4R1BE67</accession>
<dbReference type="EMBL" id="SJZB01000027">
    <property type="protein sequence ID" value="TCJ15357.1"/>
    <property type="molecule type" value="Genomic_DNA"/>
</dbReference>
<name>A0A4R1BE67_9PROT</name>
<sequence length="97" mass="10108">MDQAVVDVEGTVTVDAGIPDRDVQAIGAQERLELLRIGAAGLDPLAVGLAVSDGKDLEAAPADTDELARNKARKKGAVFITAPARWASRQFSIGPGR</sequence>
<proteinExistence type="predicted"/>
<dbReference type="RefSeq" id="WP_131446005.1">
    <property type="nucleotide sequence ID" value="NZ_SJZB01000027.1"/>
</dbReference>
<gene>
    <name evidence="1" type="ORF">EZJ19_07000</name>
</gene>
<organism evidence="1 2">
    <name type="scientific">Parasulfuritortus cantonensis</name>
    <dbReference type="NCBI Taxonomy" id="2528202"/>
    <lineage>
        <taxon>Bacteria</taxon>
        <taxon>Pseudomonadati</taxon>
        <taxon>Pseudomonadota</taxon>
        <taxon>Betaproteobacteria</taxon>
        <taxon>Nitrosomonadales</taxon>
        <taxon>Thiobacillaceae</taxon>
        <taxon>Parasulfuritortus</taxon>
    </lineage>
</organism>
<protein>
    <submittedName>
        <fullName evidence="1">Uncharacterized protein</fullName>
    </submittedName>
</protein>
<evidence type="ECO:0000313" key="2">
    <source>
        <dbReference type="Proteomes" id="UP000295443"/>
    </source>
</evidence>